<comment type="caution">
    <text evidence="1">The sequence shown here is derived from an EMBL/GenBank/DDBJ whole genome shotgun (WGS) entry which is preliminary data.</text>
</comment>
<evidence type="ECO:0000313" key="2">
    <source>
        <dbReference type="Proteomes" id="UP000583127"/>
    </source>
</evidence>
<keyword evidence="2" id="KW-1185">Reference proteome</keyword>
<evidence type="ECO:0000313" key="1">
    <source>
        <dbReference type="EMBL" id="NML34522.1"/>
    </source>
</evidence>
<gene>
    <name evidence="1" type="ORF">HHL14_27280</name>
</gene>
<reference evidence="1 2" key="1">
    <citation type="submission" date="2020-04" db="EMBL/GenBank/DDBJ databases">
        <title>Paraburkholderia sp. G-4-1-8 isolated from soil.</title>
        <authorList>
            <person name="Dahal R.H."/>
        </authorList>
    </citation>
    <scope>NUCLEOTIDE SEQUENCE [LARGE SCALE GENOMIC DNA]</scope>
    <source>
        <strain evidence="1 2">G-4-1-8</strain>
    </source>
</reference>
<dbReference type="EMBL" id="JABBFZ010000022">
    <property type="protein sequence ID" value="NML34522.1"/>
    <property type="molecule type" value="Genomic_DNA"/>
</dbReference>
<dbReference type="AlphaFoldDB" id="A0A7Y0A123"/>
<name>A0A7Y0A123_9BURK</name>
<accession>A0A7Y0A123</accession>
<sequence length="216" mass="22604">MTVRTPIVLIDGNHAPLSSGDTLSASLIQLSSDAGNKLEIGSDGGLSASMDAPSLPSLTIELGHTSQANGGLGIDMGTYYQLDFQYGVTVKNQFNYTLNGDGTINIPAGVYLVVGTFNLTSQDADTYDTPPQMIVSTGQRYAFPGIYQYAVRSYPSPKVGAAASPVGNVLGSVTMSGAMPLWSNDQALWLGFSKVLGSANGKPLHTQGFLSYLKIG</sequence>
<dbReference type="RefSeq" id="WP_169500707.1">
    <property type="nucleotide sequence ID" value="NZ_JABBFZ010000022.1"/>
</dbReference>
<protein>
    <submittedName>
        <fullName evidence="1">Uncharacterized protein</fullName>
    </submittedName>
</protein>
<dbReference type="Proteomes" id="UP000583127">
    <property type="component" value="Unassembled WGS sequence"/>
</dbReference>
<organism evidence="1 2">
    <name type="scientific">Paraburkholderia antibiotica</name>
    <dbReference type="NCBI Taxonomy" id="2728839"/>
    <lineage>
        <taxon>Bacteria</taxon>
        <taxon>Pseudomonadati</taxon>
        <taxon>Pseudomonadota</taxon>
        <taxon>Betaproteobacteria</taxon>
        <taxon>Burkholderiales</taxon>
        <taxon>Burkholderiaceae</taxon>
        <taxon>Paraburkholderia</taxon>
    </lineage>
</organism>
<proteinExistence type="predicted"/>